<reference evidence="3 4" key="1">
    <citation type="submission" date="2020-08" db="EMBL/GenBank/DDBJ databases">
        <title>Genomic Encyclopedia of Type Strains, Phase IV (KMG-IV): sequencing the most valuable type-strain genomes for metagenomic binning, comparative biology and taxonomic classification.</title>
        <authorList>
            <person name="Goeker M."/>
        </authorList>
    </citation>
    <scope>NUCLEOTIDE SEQUENCE [LARGE SCALE GENOMIC DNA]</scope>
    <source>
        <strain evidence="3 4">DSM 103725</strain>
    </source>
</reference>
<feature type="domain" description="BFD-like [2Fe-2S]-binding" evidence="2">
    <location>
        <begin position="7"/>
        <end position="53"/>
    </location>
</feature>
<comment type="caution">
    <text evidence="3">The sequence shown here is derived from an EMBL/GenBank/DDBJ whole genome shotgun (WGS) entry which is preliminary data.</text>
</comment>
<proteinExistence type="predicted"/>
<dbReference type="Gene3D" id="1.10.10.1100">
    <property type="entry name" value="BFD-like [2Fe-2S]-binding domain"/>
    <property type="match status" value="1"/>
</dbReference>
<sequence>MDPDDHVCLCFHVSQRKIANYCKREKPPVASLISECLGAGTGCGWCIPYLKKLHKQALDGVEQPDLPVSPAEYANQRAKYRKTGERETD</sequence>
<organism evidence="3 4">
    <name type="scientific">Algisphaera agarilytica</name>
    <dbReference type="NCBI Taxonomy" id="1385975"/>
    <lineage>
        <taxon>Bacteria</taxon>
        <taxon>Pseudomonadati</taxon>
        <taxon>Planctomycetota</taxon>
        <taxon>Phycisphaerae</taxon>
        <taxon>Phycisphaerales</taxon>
        <taxon>Phycisphaeraceae</taxon>
        <taxon>Algisphaera</taxon>
    </lineage>
</organism>
<dbReference type="AlphaFoldDB" id="A0A7X0HA36"/>
<dbReference type="EMBL" id="JACHGY010000001">
    <property type="protein sequence ID" value="MBB6430956.1"/>
    <property type="molecule type" value="Genomic_DNA"/>
</dbReference>
<name>A0A7X0HA36_9BACT</name>
<evidence type="ECO:0000313" key="4">
    <source>
        <dbReference type="Proteomes" id="UP000541810"/>
    </source>
</evidence>
<gene>
    <name evidence="3" type="ORF">HNQ40_002762</name>
</gene>
<evidence type="ECO:0000313" key="3">
    <source>
        <dbReference type="EMBL" id="MBB6430956.1"/>
    </source>
</evidence>
<keyword evidence="4" id="KW-1185">Reference proteome</keyword>
<dbReference type="InterPro" id="IPR041854">
    <property type="entry name" value="BFD-like_2Fe2S-bd_dom_sf"/>
</dbReference>
<dbReference type="Proteomes" id="UP000541810">
    <property type="component" value="Unassembled WGS sequence"/>
</dbReference>
<evidence type="ECO:0000256" key="1">
    <source>
        <dbReference type="SAM" id="MobiDB-lite"/>
    </source>
</evidence>
<evidence type="ECO:0000259" key="2">
    <source>
        <dbReference type="Pfam" id="PF04324"/>
    </source>
</evidence>
<dbReference type="RefSeq" id="WP_184678453.1">
    <property type="nucleotide sequence ID" value="NZ_JACHGY010000001.1"/>
</dbReference>
<feature type="region of interest" description="Disordered" evidence="1">
    <location>
        <begin position="64"/>
        <end position="89"/>
    </location>
</feature>
<accession>A0A7X0HA36</accession>
<protein>
    <submittedName>
        <fullName evidence="3">NAD(P)H-nitrite reductase large subunit</fullName>
    </submittedName>
</protein>
<dbReference type="InterPro" id="IPR007419">
    <property type="entry name" value="BFD-like_2Fe2S-bd_dom"/>
</dbReference>
<dbReference type="Pfam" id="PF04324">
    <property type="entry name" value="Fer2_BFD"/>
    <property type="match status" value="1"/>
</dbReference>